<gene>
    <name evidence="1" type="ORF">NZD88_08630</name>
</gene>
<proteinExistence type="predicted"/>
<keyword evidence="2" id="KW-1185">Reference proteome</keyword>
<sequence>MRKLTRKELKKTIAGKAINPTDKKIPTDPIGVACGGSHCPDDNYRCCYHPVGNYCSTQTCT</sequence>
<name>A0ABT2IG44_9FLAO</name>
<dbReference type="Proteomes" id="UP001142057">
    <property type="component" value="Unassembled WGS sequence"/>
</dbReference>
<dbReference type="EMBL" id="JANZQH010000003">
    <property type="protein sequence ID" value="MCT2407600.1"/>
    <property type="molecule type" value="Genomic_DNA"/>
</dbReference>
<evidence type="ECO:0000313" key="1">
    <source>
        <dbReference type="EMBL" id="MCT2407600.1"/>
    </source>
</evidence>
<comment type="caution">
    <text evidence="1">The sequence shown here is derived from an EMBL/GenBank/DDBJ whole genome shotgun (WGS) entry which is preliminary data.</text>
</comment>
<reference evidence="1" key="1">
    <citation type="submission" date="2022-08" db="EMBL/GenBank/DDBJ databases">
        <title>Chryseobacterium antibioticum,isolated from the rhizosphere soil of Pyrola in Tibet.</title>
        <authorList>
            <person name="Kan Y."/>
        </authorList>
    </citation>
    <scope>NUCLEOTIDE SEQUENCE</scope>
    <source>
        <strain evidence="1">Pc2-12</strain>
    </source>
</reference>
<evidence type="ECO:0008006" key="3">
    <source>
        <dbReference type="Google" id="ProtNLM"/>
    </source>
</evidence>
<dbReference type="RefSeq" id="WP_259828745.1">
    <property type="nucleotide sequence ID" value="NZ_JANZQH010000003.1"/>
</dbReference>
<organism evidence="1 2">
    <name type="scientific">Chryseobacterium pyrolae</name>
    <dbReference type="NCBI Taxonomy" id="2987481"/>
    <lineage>
        <taxon>Bacteria</taxon>
        <taxon>Pseudomonadati</taxon>
        <taxon>Bacteroidota</taxon>
        <taxon>Flavobacteriia</taxon>
        <taxon>Flavobacteriales</taxon>
        <taxon>Weeksellaceae</taxon>
        <taxon>Chryseobacterium group</taxon>
        <taxon>Chryseobacterium</taxon>
    </lineage>
</organism>
<protein>
    <recommendedName>
        <fullName evidence="3">Bacteriocin</fullName>
    </recommendedName>
</protein>
<accession>A0ABT2IG44</accession>
<evidence type="ECO:0000313" key="2">
    <source>
        <dbReference type="Proteomes" id="UP001142057"/>
    </source>
</evidence>